<organism evidence="2 3">
    <name type="scientific">Plectus sambesii</name>
    <dbReference type="NCBI Taxonomy" id="2011161"/>
    <lineage>
        <taxon>Eukaryota</taxon>
        <taxon>Metazoa</taxon>
        <taxon>Ecdysozoa</taxon>
        <taxon>Nematoda</taxon>
        <taxon>Chromadorea</taxon>
        <taxon>Plectida</taxon>
        <taxon>Plectina</taxon>
        <taxon>Plectoidea</taxon>
        <taxon>Plectidae</taxon>
        <taxon>Plectus</taxon>
    </lineage>
</organism>
<feature type="region of interest" description="Disordered" evidence="1">
    <location>
        <begin position="59"/>
        <end position="112"/>
    </location>
</feature>
<dbReference type="WBParaSite" id="PSAMB.scaffold162size70593.g2923.t1">
    <property type="protein sequence ID" value="PSAMB.scaffold162size70593.g2923.t1"/>
    <property type="gene ID" value="PSAMB.scaffold162size70593.g2923"/>
</dbReference>
<accession>A0A914V7F8</accession>
<protein>
    <submittedName>
        <fullName evidence="3">Uncharacterized protein</fullName>
    </submittedName>
</protein>
<dbReference type="GO" id="GO:0090266">
    <property type="term" value="P:regulation of mitotic cell cycle spindle assembly checkpoint"/>
    <property type="evidence" value="ECO:0007669"/>
    <property type="project" value="InterPro"/>
</dbReference>
<proteinExistence type="predicted"/>
<evidence type="ECO:0000313" key="2">
    <source>
        <dbReference type="Proteomes" id="UP000887566"/>
    </source>
</evidence>
<dbReference type="Proteomes" id="UP000887566">
    <property type="component" value="Unplaced"/>
</dbReference>
<evidence type="ECO:0000256" key="1">
    <source>
        <dbReference type="SAM" id="MobiDB-lite"/>
    </source>
</evidence>
<dbReference type="GO" id="GO:0005680">
    <property type="term" value="C:anaphase-promoting complex"/>
    <property type="evidence" value="ECO:0007669"/>
    <property type="project" value="InterPro"/>
</dbReference>
<keyword evidence="2" id="KW-1185">Reference proteome</keyword>
<dbReference type="Pfam" id="PF15243">
    <property type="entry name" value="ANAPC15"/>
    <property type="match status" value="1"/>
</dbReference>
<evidence type="ECO:0000313" key="3">
    <source>
        <dbReference type="WBParaSite" id="PSAMB.scaffold162size70593.g2923.t1"/>
    </source>
</evidence>
<feature type="compositionally biased region" description="Acidic residues" evidence="1">
    <location>
        <begin position="65"/>
        <end position="101"/>
    </location>
</feature>
<name>A0A914V7F8_9BILA</name>
<dbReference type="AlphaFoldDB" id="A0A914V7F8"/>
<sequence>MAFFYPLHLPEVPERLDDPAWISLDIGANEEGLLAVMEGKVRNQLAEVSLWSSGGMVLGATQQLDAEDDDEEELEEDEEYESADGEEEVDDLDPAFVDDDSTPTVPADLDLT</sequence>
<reference evidence="3" key="1">
    <citation type="submission" date="2022-11" db="UniProtKB">
        <authorList>
            <consortium name="WormBaseParasite"/>
        </authorList>
    </citation>
    <scope>IDENTIFICATION</scope>
</reference>
<dbReference type="InterPro" id="IPR026182">
    <property type="entry name" value="ANAPC15"/>
</dbReference>